<feature type="transmembrane region" description="Helical" evidence="1">
    <location>
        <begin position="29"/>
        <end position="51"/>
    </location>
</feature>
<feature type="transmembrane region" description="Helical" evidence="1">
    <location>
        <begin position="104"/>
        <end position="126"/>
    </location>
</feature>
<dbReference type="EMBL" id="JABCIY010000157">
    <property type="protein sequence ID" value="KAF7191486.1"/>
    <property type="molecule type" value="Genomic_DNA"/>
</dbReference>
<gene>
    <name evidence="2" type="ORF">HII31_06988</name>
</gene>
<evidence type="ECO:0000313" key="2">
    <source>
        <dbReference type="EMBL" id="KAF7191486.1"/>
    </source>
</evidence>
<proteinExistence type="predicted"/>
<keyword evidence="1" id="KW-0812">Transmembrane</keyword>
<dbReference type="OrthoDB" id="2309723at2759"/>
<comment type="caution">
    <text evidence="2">The sequence shown here is derived from an EMBL/GenBank/DDBJ whole genome shotgun (WGS) entry which is preliminary data.</text>
</comment>
<name>A0A8H6RI38_9PEZI</name>
<dbReference type="Proteomes" id="UP000660729">
    <property type="component" value="Unassembled WGS sequence"/>
</dbReference>
<feature type="transmembrane region" description="Helical" evidence="1">
    <location>
        <begin position="179"/>
        <end position="206"/>
    </location>
</feature>
<feature type="transmembrane region" description="Helical" evidence="1">
    <location>
        <begin position="63"/>
        <end position="84"/>
    </location>
</feature>
<sequence>MTSEHANQSGEAWVAQLDREKHLPLVSSLYGPGAVGCWLAIVGSVFVSWTLNRKLRKNDKISNDFLGALTLPIVAAGHLLHQLLRYPGPLATMFGTFDPTLTPKVAALEASLSVCQTFTAMALPLAAVPMYMRKPKRFFAVTLTGLFCFAMQISSTLLSPVPPLDETNLSRAPLVHGTAFTAVLTSAIALLVIAATCVWIQLAIMYRASRRLREQQANVAELATLEQRLQDAMSCDDPSSVASIQAEILSRKQKTQLTQEACLGQLTGLATLFLPCSLAASFFGTQGVTLLGRSHSLIWSLRFFIPESNTSITELDQMVALVGGMAALGFSCYEAYKSWLADGQ</sequence>
<evidence type="ECO:0000313" key="3">
    <source>
        <dbReference type="Proteomes" id="UP000660729"/>
    </source>
</evidence>
<feature type="transmembrane region" description="Helical" evidence="1">
    <location>
        <begin position="138"/>
        <end position="159"/>
    </location>
</feature>
<keyword evidence="1" id="KW-1133">Transmembrane helix</keyword>
<dbReference type="AlphaFoldDB" id="A0A8H6RI38"/>
<organism evidence="2 3">
    <name type="scientific">Pseudocercospora fuligena</name>
    <dbReference type="NCBI Taxonomy" id="685502"/>
    <lineage>
        <taxon>Eukaryota</taxon>
        <taxon>Fungi</taxon>
        <taxon>Dikarya</taxon>
        <taxon>Ascomycota</taxon>
        <taxon>Pezizomycotina</taxon>
        <taxon>Dothideomycetes</taxon>
        <taxon>Dothideomycetidae</taxon>
        <taxon>Mycosphaerellales</taxon>
        <taxon>Mycosphaerellaceae</taxon>
        <taxon>Pseudocercospora</taxon>
    </lineage>
</organism>
<evidence type="ECO:0000256" key="1">
    <source>
        <dbReference type="SAM" id="Phobius"/>
    </source>
</evidence>
<accession>A0A8H6RI38</accession>
<reference evidence="2" key="1">
    <citation type="submission" date="2020-04" db="EMBL/GenBank/DDBJ databases">
        <title>Draft genome resource of the tomato pathogen Pseudocercospora fuligena.</title>
        <authorList>
            <person name="Zaccaron A."/>
        </authorList>
    </citation>
    <scope>NUCLEOTIDE SEQUENCE</scope>
    <source>
        <strain evidence="2">PF001</strain>
    </source>
</reference>
<keyword evidence="3" id="KW-1185">Reference proteome</keyword>
<keyword evidence="1" id="KW-0472">Membrane</keyword>
<protein>
    <submittedName>
        <fullName evidence="2">Uncharacterized protein</fullName>
    </submittedName>
</protein>